<name>A0A2U1BAD0_9BACT</name>
<keyword evidence="3 5" id="KW-0548">Nucleotidyltransferase</keyword>
<dbReference type="GeneID" id="78293950"/>
<comment type="pathway">
    <text evidence="5">Nucleotide-sugar biosynthesis; CMP-3-deoxy-D-manno-octulosonate biosynthesis; CMP-3-deoxy-D-manno-octulosonate from 3-deoxy-D-manno-octulosonate and CTP: step 1/1.</text>
</comment>
<dbReference type="InterPro" id="IPR003329">
    <property type="entry name" value="Cytidylyl_trans"/>
</dbReference>
<sequence length="251" mass="27734">MNKKKETVAVIIPSRYASTRFPAKALAPLCGRPMVQHVVEKATASQADLVLVATDHELIRDAVESFGGRAVMTAVDHPSGTDRIAEAVRRSGEDIDIIINVQGDEPLIPTSVIDELIDIMKSDPTLEMATVAVPGNRETMTENNVKVVFGADKFALYFSRSMIPFCRAGGVPAQVYLHWGIYAYRRSALEKFVKLPPGVLENCEKLEQLRALENGIRIYVHVSDLESIGVDTPADLERAERKLREMMENGN</sequence>
<dbReference type="SUPFAM" id="SSF53448">
    <property type="entry name" value="Nucleotide-diphospho-sugar transferases"/>
    <property type="match status" value="1"/>
</dbReference>
<dbReference type="Gene3D" id="3.90.550.10">
    <property type="entry name" value="Spore Coat Polysaccharide Biosynthesis Protein SpsA, Chain A"/>
    <property type="match status" value="1"/>
</dbReference>
<dbReference type="InterPro" id="IPR029044">
    <property type="entry name" value="Nucleotide-diphossugar_trans"/>
</dbReference>
<dbReference type="EMBL" id="QEKH01000002">
    <property type="protein sequence ID" value="PVY45592.1"/>
    <property type="molecule type" value="Genomic_DNA"/>
</dbReference>
<dbReference type="NCBIfam" id="NF003950">
    <property type="entry name" value="PRK05450.1-3"/>
    <property type="match status" value="1"/>
</dbReference>
<dbReference type="GO" id="GO:0016020">
    <property type="term" value="C:membrane"/>
    <property type="evidence" value="ECO:0007669"/>
    <property type="project" value="UniProtKB-SubCell"/>
</dbReference>
<evidence type="ECO:0000256" key="4">
    <source>
        <dbReference type="ARBA" id="ARBA00022985"/>
    </source>
</evidence>
<protein>
    <recommendedName>
        <fullName evidence="5">3-deoxy-manno-octulosonate cytidylyltransferase</fullName>
        <ecNumber evidence="5">2.7.7.38</ecNumber>
    </recommendedName>
    <alternativeName>
        <fullName evidence="5">CMP-2-keto-3-deoxyoctulosonic acid synthase</fullName>
        <shortName evidence="5">CKS</shortName>
        <shortName evidence="5">CMP-KDO synthase</shortName>
    </alternativeName>
</protein>
<dbReference type="UniPathway" id="UPA00358">
    <property type="reaction ID" value="UER00476"/>
</dbReference>
<comment type="catalytic activity">
    <reaction evidence="5">
        <text>3-deoxy-alpha-D-manno-oct-2-ulosonate + CTP = CMP-3-deoxy-beta-D-manno-octulosonate + diphosphate</text>
        <dbReference type="Rhea" id="RHEA:23448"/>
        <dbReference type="ChEBI" id="CHEBI:33019"/>
        <dbReference type="ChEBI" id="CHEBI:37563"/>
        <dbReference type="ChEBI" id="CHEBI:85986"/>
        <dbReference type="ChEBI" id="CHEBI:85987"/>
        <dbReference type="EC" id="2.7.7.38"/>
    </reaction>
</comment>
<dbReference type="CDD" id="cd02517">
    <property type="entry name" value="CMP-KDO-Synthetase"/>
    <property type="match status" value="1"/>
</dbReference>
<evidence type="ECO:0000313" key="7">
    <source>
        <dbReference type="Proteomes" id="UP000245959"/>
    </source>
</evidence>
<dbReference type="NCBIfam" id="TIGR00466">
    <property type="entry name" value="kdsB"/>
    <property type="match status" value="1"/>
</dbReference>
<comment type="function">
    <text evidence="5">Activates KDO (a required 8-carbon sugar) for incorporation into bacterial lipopolysaccharide in Gram-negative bacteria.</text>
</comment>
<dbReference type="GO" id="GO:0005829">
    <property type="term" value="C:cytosol"/>
    <property type="evidence" value="ECO:0007669"/>
    <property type="project" value="TreeGrafter"/>
</dbReference>
<dbReference type="EC" id="2.7.7.38" evidence="5"/>
<evidence type="ECO:0000256" key="3">
    <source>
        <dbReference type="ARBA" id="ARBA00022695"/>
    </source>
</evidence>
<keyword evidence="5" id="KW-0963">Cytoplasm</keyword>
<proteinExistence type="inferred from homology"/>
<keyword evidence="2 5" id="KW-0808">Transferase</keyword>
<dbReference type="FunFam" id="3.90.550.10:FF:000011">
    <property type="entry name" value="3-deoxy-manno-octulosonate cytidylyltransferase"/>
    <property type="match status" value="1"/>
</dbReference>
<dbReference type="PANTHER" id="PTHR42866">
    <property type="entry name" value="3-DEOXY-MANNO-OCTULOSONATE CYTIDYLYLTRANSFERASE"/>
    <property type="match status" value="1"/>
</dbReference>
<dbReference type="AlphaFoldDB" id="A0A2U1BAD0"/>
<evidence type="ECO:0000256" key="1">
    <source>
        <dbReference type="ARBA" id="ARBA00004370"/>
    </source>
</evidence>
<dbReference type="GO" id="GO:0009103">
    <property type="term" value="P:lipopolysaccharide biosynthetic process"/>
    <property type="evidence" value="ECO:0007669"/>
    <property type="project" value="UniProtKB-UniRule"/>
</dbReference>
<dbReference type="RefSeq" id="WP_116882617.1">
    <property type="nucleotide sequence ID" value="NZ_CABMMC010000219.1"/>
</dbReference>
<evidence type="ECO:0000313" key="6">
    <source>
        <dbReference type="EMBL" id="PVY45592.1"/>
    </source>
</evidence>
<dbReference type="PANTHER" id="PTHR42866:SF2">
    <property type="entry name" value="3-DEOXY-MANNO-OCTULOSONATE CYTIDYLYLTRANSFERASE, MITOCHONDRIAL"/>
    <property type="match status" value="1"/>
</dbReference>
<dbReference type="GO" id="GO:0033468">
    <property type="term" value="P:CMP-keto-3-deoxy-D-manno-octulosonic acid biosynthetic process"/>
    <property type="evidence" value="ECO:0007669"/>
    <property type="project" value="UniProtKB-UniRule"/>
</dbReference>
<dbReference type="NCBIfam" id="NF003952">
    <property type="entry name" value="PRK05450.1-5"/>
    <property type="match status" value="1"/>
</dbReference>
<gene>
    <name evidence="5" type="primary">kdsB</name>
    <name evidence="6" type="ORF">C8D82_102164</name>
</gene>
<accession>A0A2U1BAD0</accession>
<dbReference type="GO" id="GO:0008690">
    <property type="term" value="F:3-deoxy-manno-octulosonate cytidylyltransferase activity"/>
    <property type="evidence" value="ECO:0007669"/>
    <property type="project" value="UniProtKB-UniRule"/>
</dbReference>
<keyword evidence="7" id="KW-1185">Reference proteome</keyword>
<dbReference type="InterPro" id="IPR004528">
    <property type="entry name" value="KdsB"/>
</dbReference>
<dbReference type="OrthoDB" id="9815559at2"/>
<comment type="similarity">
    <text evidence="5">Belongs to the KdsB family.</text>
</comment>
<organism evidence="6 7">
    <name type="scientific">Victivallis vadensis</name>
    <dbReference type="NCBI Taxonomy" id="172901"/>
    <lineage>
        <taxon>Bacteria</taxon>
        <taxon>Pseudomonadati</taxon>
        <taxon>Lentisphaerota</taxon>
        <taxon>Lentisphaeria</taxon>
        <taxon>Victivallales</taxon>
        <taxon>Victivallaceae</taxon>
        <taxon>Victivallis</taxon>
    </lineage>
</organism>
<reference evidence="6 7" key="1">
    <citation type="submission" date="2018-04" db="EMBL/GenBank/DDBJ databases">
        <title>Genomic Encyclopedia of Type Strains, Phase IV (KMG-IV): sequencing the most valuable type-strain genomes for metagenomic binning, comparative biology and taxonomic classification.</title>
        <authorList>
            <person name="Goeker M."/>
        </authorList>
    </citation>
    <scope>NUCLEOTIDE SEQUENCE [LARGE SCALE GENOMIC DNA]</scope>
    <source>
        <strain evidence="6 7">DSM 14823</strain>
    </source>
</reference>
<dbReference type="NCBIfam" id="NF009905">
    <property type="entry name" value="PRK13368.1"/>
    <property type="match status" value="1"/>
</dbReference>
<dbReference type="Proteomes" id="UP000245959">
    <property type="component" value="Unassembled WGS sequence"/>
</dbReference>
<dbReference type="Pfam" id="PF02348">
    <property type="entry name" value="CTP_transf_3"/>
    <property type="match status" value="1"/>
</dbReference>
<evidence type="ECO:0000256" key="5">
    <source>
        <dbReference type="HAMAP-Rule" id="MF_00057"/>
    </source>
</evidence>
<evidence type="ECO:0000256" key="2">
    <source>
        <dbReference type="ARBA" id="ARBA00022679"/>
    </source>
</evidence>
<comment type="subcellular location">
    <subcellularLocation>
        <location evidence="5">Cytoplasm</location>
    </subcellularLocation>
    <subcellularLocation>
        <location evidence="1">Membrane</location>
    </subcellularLocation>
</comment>
<comment type="caution">
    <text evidence="6">The sequence shown here is derived from an EMBL/GenBank/DDBJ whole genome shotgun (WGS) entry which is preliminary data.</text>
</comment>
<keyword evidence="4 5" id="KW-0448">Lipopolysaccharide biosynthesis</keyword>
<dbReference type="HAMAP" id="MF_00057">
    <property type="entry name" value="KdsB"/>
    <property type="match status" value="1"/>
</dbReference>